<evidence type="ECO:0000313" key="6">
    <source>
        <dbReference type="Proteomes" id="UP000243978"/>
    </source>
</evidence>
<dbReference type="InterPro" id="IPR036388">
    <property type="entry name" value="WH-like_DNA-bd_sf"/>
</dbReference>
<keyword evidence="2 5" id="KW-0238">DNA-binding</keyword>
<organism evidence="5 6">
    <name type="scientific">Litoreibacter ponti</name>
    <dbReference type="NCBI Taxonomy" id="1510457"/>
    <lineage>
        <taxon>Bacteria</taxon>
        <taxon>Pseudomonadati</taxon>
        <taxon>Pseudomonadota</taxon>
        <taxon>Alphaproteobacteria</taxon>
        <taxon>Rhodobacterales</taxon>
        <taxon>Roseobacteraceae</taxon>
        <taxon>Litoreibacter</taxon>
    </lineage>
</organism>
<keyword evidence="1" id="KW-0805">Transcription regulation</keyword>
<dbReference type="GO" id="GO:0003700">
    <property type="term" value="F:DNA-binding transcription factor activity"/>
    <property type="evidence" value="ECO:0007669"/>
    <property type="project" value="InterPro"/>
</dbReference>
<evidence type="ECO:0000259" key="4">
    <source>
        <dbReference type="PROSITE" id="PS50995"/>
    </source>
</evidence>
<comment type="caution">
    <text evidence="5">The sequence shown here is derived from an EMBL/GenBank/DDBJ whole genome shotgun (WGS) entry which is preliminary data.</text>
</comment>
<dbReference type="Gene3D" id="1.10.10.10">
    <property type="entry name" value="Winged helix-like DNA-binding domain superfamily/Winged helix DNA-binding domain"/>
    <property type="match status" value="1"/>
</dbReference>
<dbReference type="EMBL" id="QBKS01000001">
    <property type="protein sequence ID" value="PTX56864.1"/>
    <property type="molecule type" value="Genomic_DNA"/>
</dbReference>
<dbReference type="PANTHER" id="PTHR33164:SF89">
    <property type="entry name" value="MARR FAMILY REGULATORY PROTEIN"/>
    <property type="match status" value="1"/>
</dbReference>
<dbReference type="InterPro" id="IPR036390">
    <property type="entry name" value="WH_DNA-bd_sf"/>
</dbReference>
<evidence type="ECO:0000256" key="2">
    <source>
        <dbReference type="ARBA" id="ARBA00023125"/>
    </source>
</evidence>
<name>A0A2T6BLC0_9RHOB</name>
<dbReference type="Pfam" id="PF01047">
    <property type="entry name" value="MarR"/>
    <property type="match status" value="1"/>
</dbReference>
<reference evidence="5 6" key="1">
    <citation type="submission" date="2018-04" db="EMBL/GenBank/DDBJ databases">
        <title>Genomic Encyclopedia of Archaeal and Bacterial Type Strains, Phase II (KMG-II): from individual species to whole genera.</title>
        <authorList>
            <person name="Goeker M."/>
        </authorList>
    </citation>
    <scope>NUCLEOTIDE SEQUENCE [LARGE SCALE GENOMIC DNA]</scope>
    <source>
        <strain evidence="5 6">DSM 100977</strain>
    </source>
</reference>
<dbReference type="AlphaFoldDB" id="A0A2T6BLC0"/>
<dbReference type="InterPro" id="IPR023187">
    <property type="entry name" value="Tscrpt_reg_MarR-type_CS"/>
</dbReference>
<dbReference type="GO" id="GO:0006950">
    <property type="term" value="P:response to stress"/>
    <property type="evidence" value="ECO:0007669"/>
    <property type="project" value="TreeGrafter"/>
</dbReference>
<dbReference type="Proteomes" id="UP000243978">
    <property type="component" value="Unassembled WGS sequence"/>
</dbReference>
<dbReference type="InterPro" id="IPR039422">
    <property type="entry name" value="MarR/SlyA-like"/>
</dbReference>
<dbReference type="PRINTS" id="PR00598">
    <property type="entry name" value="HTHMARR"/>
</dbReference>
<dbReference type="GO" id="GO:0003677">
    <property type="term" value="F:DNA binding"/>
    <property type="evidence" value="ECO:0007669"/>
    <property type="project" value="UniProtKB-KW"/>
</dbReference>
<accession>A0A2T6BLC0</accession>
<dbReference type="PROSITE" id="PS50995">
    <property type="entry name" value="HTH_MARR_2"/>
    <property type="match status" value="1"/>
</dbReference>
<dbReference type="SMART" id="SM00347">
    <property type="entry name" value="HTH_MARR"/>
    <property type="match status" value="1"/>
</dbReference>
<dbReference type="OrthoDB" id="8256382at2"/>
<dbReference type="PROSITE" id="PS01117">
    <property type="entry name" value="HTH_MARR_1"/>
    <property type="match status" value="1"/>
</dbReference>
<evidence type="ECO:0000313" key="5">
    <source>
        <dbReference type="EMBL" id="PTX56864.1"/>
    </source>
</evidence>
<dbReference type="SUPFAM" id="SSF46785">
    <property type="entry name" value="Winged helix' DNA-binding domain"/>
    <property type="match status" value="1"/>
</dbReference>
<sequence length="151" mass="16708">MSKDQARALQAAISTMVRIQKIMEPSLKTTHGTLKLAPPDIQTMRFISEHPGSMSNAVARFLGVVPTTMSSIVDRLVKRGFVSRVRPEENRRAVALHLTEAGADVFAKLAAEELESSERMLSFLNDAQREEFVACAIKIAEGLERLKDQAE</sequence>
<gene>
    <name evidence="5" type="ORF">C8N43_1529</name>
</gene>
<dbReference type="InterPro" id="IPR000835">
    <property type="entry name" value="HTH_MarR-typ"/>
</dbReference>
<proteinExistence type="predicted"/>
<dbReference type="RefSeq" id="WP_107845013.1">
    <property type="nucleotide sequence ID" value="NZ_QBKS01000001.1"/>
</dbReference>
<keyword evidence="6" id="KW-1185">Reference proteome</keyword>
<evidence type="ECO:0000256" key="3">
    <source>
        <dbReference type="ARBA" id="ARBA00023163"/>
    </source>
</evidence>
<evidence type="ECO:0000256" key="1">
    <source>
        <dbReference type="ARBA" id="ARBA00023015"/>
    </source>
</evidence>
<protein>
    <submittedName>
        <fullName evidence="5">DNA-binding MarR family transcriptional regulator</fullName>
    </submittedName>
</protein>
<keyword evidence="3" id="KW-0804">Transcription</keyword>
<feature type="domain" description="HTH marR-type" evidence="4">
    <location>
        <begin position="9"/>
        <end position="141"/>
    </location>
</feature>
<dbReference type="PANTHER" id="PTHR33164">
    <property type="entry name" value="TRANSCRIPTIONAL REGULATOR, MARR FAMILY"/>
    <property type="match status" value="1"/>
</dbReference>